<organism evidence="16 17">
    <name type="scientific">Beta vulgaris subsp. vulgaris</name>
    <name type="common">Beet</name>
    <dbReference type="NCBI Taxonomy" id="3555"/>
    <lineage>
        <taxon>Eukaryota</taxon>
        <taxon>Viridiplantae</taxon>
        <taxon>Streptophyta</taxon>
        <taxon>Embryophyta</taxon>
        <taxon>Tracheophyta</taxon>
        <taxon>Spermatophyta</taxon>
        <taxon>Magnoliopsida</taxon>
        <taxon>eudicotyledons</taxon>
        <taxon>Gunneridae</taxon>
        <taxon>Pentapetalae</taxon>
        <taxon>Caryophyllales</taxon>
        <taxon>Chenopodiaceae</taxon>
        <taxon>Betoideae</taxon>
        <taxon>Beta</taxon>
    </lineage>
</organism>
<keyword evidence="7 13" id="KW-0851">Voltage-gated channel</keyword>
<dbReference type="Proteomes" id="UP000035740">
    <property type="component" value="Unassembled WGS sequence"/>
</dbReference>
<dbReference type="EMBL" id="KQ090374">
    <property type="protein sequence ID" value="KMS96533.1"/>
    <property type="molecule type" value="Genomic_DNA"/>
</dbReference>
<feature type="domain" description="Cyclic nucleotide-binding" evidence="14">
    <location>
        <begin position="378"/>
        <end position="480"/>
    </location>
</feature>
<evidence type="ECO:0000256" key="10">
    <source>
        <dbReference type="ARBA" id="ARBA00023065"/>
    </source>
</evidence>
<comment type="domain">
    <text evidence="13">The KHA domain (rich in hydrophobic and acidic residues) present in the C-terminal part is likely to be important for tetramerization.</text>
</comment>
<keyword evidence="4 13" id="KW-0633">Potassium transport</keyword>
<evidence type="ECO:0000259" key="14">
    <source>
        <dbReference type="PROSITE" id="PS50042"/>
    </source>
</evidence>
<dbReference type="KEGG" id="bvg:104883074"/>
<dbReference type="Pfam" id="PF00027">
    <property type="entry name" value="cNMP_binding"/>
    <property type="match status" value="1"/>
</dbReference>
<dbReference type="InterPro" id="IPR045319">
    <property type="entry name" value="KAT/AKT"/>
</dbReference>
<evidence type="ECO:0000256" key="5">
    <source>
        <dbReference type="ARBA" id="ARBA00022692"/>
    </source>
</evidence>
<evidence type="ECO:0000313" key="17">
    <source>
        <dbReference type="Proteomes" id="UP000035740"/>
    </source>
</evidence>
<keyword evidence="10 13" id="KW-0406">Ion transport</keyword>
<evidence type="ECO:0000313" key="16">
    <source>
        <dbReference type="EMBL" id="KMS96533.1"/>
    </source>
</evidence>
<dbReference type="Gramene" id="KMS96533">
    <property type="protein sequence ID" value="KMS96533"/>
    <property type="gene ID" value="BVRB_8g202040"/>
</dbReference>
<dbReference type="Gene3D" id="1.10.287.630">
    <property type="entry name" value="Helix hairpin bin"/>
    <property type="match status" value="1"/>
</dbReference>
<evidence type="ECO:0000256" key="7">
    <source>
        <dbReference type="ARBA" id="ARBA00022882"/>
    </source>
</evidence>
<dbReference type="InterPro" id="IPR014710">
    <property type="entry name" value="RmlC-like_jellyroll"/>
</dbReference>
<comment type="subunit">
    <text evidence="13">The potassium channel is composed of a homo- or heterotetrameric complex of pore-forming subunits.</text>
</comment>
<evidence type="ECO:0000256" key="4">
    <source>
        <dbReference type="ARBA" id="ARBA00022538"/>
    </source>
</evidence>
<keyword evidence="17" id="KW-1185">Reference proteome</keyword>
<dbReference type="SUPFAM" id="SSF81324">
    <property type="entry name" value="Voltage-gated potassium channels"/>
    <property type="match status" value="1"/>
</dbReference>
<dbReference type="OMA" id="CYVYCFY"/>
<evidence type="ECO:0000256" key="2">
    <source>
        <dbReference type="ARBA" id="ARBA00007929"/>
    </source>
</evidence>
<dbReference type="GO" id="GO:0005249">
    <property type="term" value="F:voltage-gated potassium channel activity"/>
    <property type="evidence" value="ECO:0007669"/>
    <property type="project" value="UniProtKB-UniRule"/>
</dbReference>
<dbReference type="Pfam" id="PF11834">
    <property type="entry name" value="KHA"/>
    <property type="match status" value="1"/>
</dbReference>
<keyword evidence="6 13" id="KW-0631">Potassium channel</keyword>
<evidence type="ECO:0000259" key="15">
    <source>
        <dbReference type="PROSITE" id="PS51490"/>
    </source>
</evidence>
<evidence type="ECO:0000256" key="11">
    <source>
        <dbReference type="ARBA" id="ARBA00023136"/>
    </source>
</evidence>
<dbReference type="InterPro" id="IPR003938">
    <property type="entry name" value="K_chnl_volt-dep_EAG/ELK/ERG"/>
</dbReference>
<gene>
    <name evidence="16" type="ORF">BVRB_8g202040</name>
</gene>
<evidence type="ECO:0000256" key="6">
    <source>
        <dbReference type="ARBA" id="ARBA00022826"/>
    </source>
</evidence>
<dbReference type="FunFam" id="2.60.120.10:FF:000074">
    <property type="entry name" value="Potassium channel KAT2"/>
    <property type="match status" value="1"/>
</dbReference>
<sequence>MSFSCTNTFFKRFYTDELRFDGGSSYGSVISNDILPSLGARMNQAIKLKKHIISPFDPRYRAWEMLLVLLVIYSAWICPFEFAFLTFERDALFFIDHIVNVFFAMDIVLTFFVAYLDTRSYLLIDDHKKIAIRYLSTWFIFDVCSTAPLQTISLIFTEHNGGLGFAALNMLRLWRLRRVSSLFARLEKDIRFNYFWTRCTKLVAVTLFAVHCAGCFYYLIADRYPDPKKTWIGAVDPNFKSQSIWKRYISSIYWSIVTLTTTGYGDLHAENTIEMVFDIFYMLFNLGLTSYIIGNMTNLVVNWTSRTRNFRDTVRACTEFAARNQLPPRIQDQMLSHVYLKFKTEGLKQQATLDNLPKALRANIAQHLFFPILQKVPLFYRVSGNFLFQLVSDMEAEYFPPREDVILQNEAPTDVYILVTGALDMITHINGRDQIIQKILPGDIVGEIGVLCNKPQPFTVRTRELSQILRLNRTILTNTMHANKADGHIIMSNLFLKVKTLESQGILEPQKVLEYVSGELFDGPQKCKMCSDNGSEAQSYEKAADNLKSQESTTCCMEIHAVVQDNEPKFCSTIQDDNIDAIKIHLDEDTDMHWRQPDPSLQQGDRTVYNQQRWYQSKESCDRINIEVAEEQPHRLSNIMQSNVCHYCNEAVAEKSRSSTEHSRAAIPKCNNKIRVIIHMQFQSSSVGKQFGKLIVLPDSIEELLSIAGQKFGGCFTSIINTENAEVEDIGVIRDGDHLFFLQ</sequence>
<keyword evidence="9 13" id="KW-1133">Transmembrane helix</keyword>
<accession>A0A0J8B984</accession>
<keyword evidence="8 13" id="KW-0630">Potassium</keyword>
<dbReference type="AlphaFoldDB" id="A0A0J8B984"/>
<dbReference type="GO" id="GO:0034702">
    <property type="term" value="C:monoatomic ion channel complex"/>
    <property type="evidence" value="ECO:0007669"/>
    <property type="project" value="UniProtKB-KW"/>
</dbReference>
<protein>
    <recommendedName>
        <fullName evidence="13">Potassium channel</fullName>
    </recommendedName>
</protein>
<keyword evidence="3 13" id="KW-0813">Transport</keyword>
<evidence type="ECO:0000256" key="9">
    <source>
        <dbReference type="ARBA" id="ARBA00022989"/>
    </source>
</evidence>
<dbReference type="Gene3D" id="1.10.287.70">
    <property type="match status" value="1"/>
</dbReference>
<dbReference type="InterPro" id="IPR005821">
    <property type="entry name" value="Ion_trans_dom"/>
</dbReference>
<dbReference type="eggNOG" id="KOG0498">
    <property type="taxonomic scope" value="Eukaryota"/>
</dbReference>
<feature type="transmembrane region" description="Helical" evidence="13">
    <location>
        <begin position="202"/>
        <end position="220"/>
    </location>
</feature>
<dbReference type="InterPro" id="IPR021789">
    <property type="entry name" value="KHA_dom"/>
</dbReference>
<comment type="similarity">
    <text evidence="2 13">Belongs to the potassium channel family. Plant (TC 1.A.1.4) subfamily.</text>
</comment>
<reference evidence="16 17" key="1">
    <citation type="journal article" date="2014" name="Nature">
        <title>The genome of the recently domesticated crop plant sugar beet (Beta vulgaris).</title>
        <authorList>
            <person name="Dohm J.C."/>
            <person name="Minoche A.E."/>
            <person name="Holtgrawe D."/>
            <person name="Capella-Gutierrez S."/>
            <person name="Zakrzewski F."/>
            <person name="Tafer H."/>
            <person name="Rupp O."/>
            <person name="Sorensen T.R."/>
            <person name="Stracke R."/>
            <person name="Reinhardt R."/>
            <person name="Goesmann A."/>
            <person name="Kraft T."/>
            <person name="Schulz B."/>
            <person name="Stadler P.F."/>
            <person name="Schmidt T."/>
            <person name="Gabaldon T."/>
            <person name="Lehrach H."/>
            <person name="Weisshaar B."/>
            <person name="Himmelbauer H."/>
        </authorList>
    </citation>
    <scope>NUCLEOTIDE SEQUENCE [LARGE SCALE GENOMIC DNA]</scope>
    <source>
        <tissue evidence="16">Taproot</tissue>
    </source>
</reference>
<keyword evidence="12 13" id="KW-0407">Ion channel</keyword>
<feature type="domain" description="KHA" evidence="15">
    <location>
        <begin position="675"/>
        <end position="743"/>
    </location>
</feature>
<comment type="function">
    <text evidence="13">Potassium channel.</text>
</comment>
<evidence type="ECO:0000256" key="3">
    <source>
        <dbReference type="ARBA" id="ARBA00022448"/>
    </source>
</evidence>
<comment type="domain">
    <text evidence="13">The segment S4 is probably the voltage-sensor and is characterized by a series of positively charged amino acids. The pore-forming region H5 is enclosed by the transmembrane segments S5 and S6 in the Shaker-type (1P/6TM) and contains the GYGD signature motif which seems to be involved in potassium selectivity.</text>
</comment>
<feature type="transmembrane region" description="Helical" evidence="13">
    <location>
        <begin position="91"/>
        <end position="116"/>
    </location>
</feature>
<dbReference type="FunFam" id="1.10.287.70:FF:000123">
    <property type="entry name" value="Potassium channel KAT3"/>
    <property type="match status" value="1"/>
</dbReference>
<dbReference type="InterPro" id="IPR000595">
    <property type="entry name" value="cNMP-bd_dom"/>
</dbReference>
<name>A0A0J8B984_BETVV</name>
<comment type="subcellular location">
    <subcellularLocation>
        <location evidence="1 13">Membrane</location>
        <topology evidence="1 13">Multi-pass membrane protein</topology>
    </subcellularLocation>
</comment>
<dbReference type="Pfam" id="PF00520">
    <property type="entry name" value="Ion_trans"/>
    <property type="match status" value="1"/>
</dbReference>
<evidence type="ECO:0000256" key="13">
    <source>
        <dbReference type="RuleBase" id="RU369015"/>
    </source>
</evidence>
<feature type="transmembrane region" description="Helical" evidence="13">
    <location>
        <begin position="279"/>
        <end position="301"/>
    </location>
</feature>
<dbReference type="PROSITE" id="PS50042">
    <property type="entry name" value="CNMP_BINDING_3"/>
    <property type="match status" value="1"/>
</dbReference>
<dbReference type="SMART" id="SM00100">
    <property type="entry name" value="cNMP"/>
    <property type="match status" value="1"/>
</dbReference>
<dbReference type="CDD" id="cd00038">
    <property type="entry name" value="CAP_ED"/>
    <property type="match status" value="1"/>
</dbReference>
<dbReference type="InterPro" id="IPR018490">
    <property type="entry name" value="cNMP-bd_dom_sf"/>
</dbReference>
<dbReference type="PANTHER" id="PTHR45743">
    <property type="entry name" value="POTASSIUM CHANNEL AKT1"/>
    <property type="match status" value="1"/>
</dbReference>
<feature type="transmembrane region" description="Helical" evidence="13">
    <location>
        <begin position="137"/>
        <end position="156"/>
    </location>
</feature>
<dbReference type="Gene3D" id="2.60.120.10">
    <property type="entry name" value="Jelly Rolls"/>
    <property type="match status" value="1"/>
</dbReference>
<evidence type="ECO:0000256" key="1">
    <source>
        <dbReference type="ARBA" id="ARBA00004141"/>
    </source>
</evidence>
<dbReference type="PANTHER" id="PTHR45743:SF6">
    <property type="entry name" value="POTASSIUM CHANNEL KAT2"/>
    <property type="match status" value="1"/>
</dbReference>
<keyword evidence="11 13" id="KW-0472">Membrane</keyword>
<dbReference type="PRINTS" id="PR01463">
    <property type="entry name" value="EAGCHANLFMLY"/>
</dbReference>
<dbReference type="OrthoDB" id="426293at2759"/>
<feature type="transmembrane region" description="Helical" evidence="13">
    <location>
        <begin position="66"/>
        <end position="85"/>
    </location>
</feature>
<dbReference type="PROSITE" id="PS51490">
    <property type="entry name" value="KHA"/>
    <property type="match status" value="1"/>
</dbReference>
<dbReference type="SUPFAM" id="SSF51206">
    <property type="entry name" value="cAMP-binding domain-like"/>
    <property type="match status" value="1"/>
</dbReference>
<keyword evidence="5 13" id="KW-0812">Transmembrane</keyword>
<feature type="transmembrane region" description="Helical" evidence="13">
    <location>
        <begin position="248"/>
        <end position="267"/>
    </location>
</feature>
<evidence type="ECO:0000256" key="12">
    <source>
        <dbReference type="ARBA" id="ARBA00023303"/>
    </source>
</evidence>
<evidence type="ECO:0000256" key="8">
    <source>
        <dbReference type="ARBA" id="ARBA00022958"/>
    </source>
</evidence>
<proteinExistence type="inferred from homology"/>